<feature type="signal peptide" evidence="1">
    <location>
        <begin position="1"/>
        <end position="28"/>
    </location>
</feature>
<accession>A0A939T0Q1</accession>
<evidence type="ECO:0000259" key="2">
    <source>
        <dbReference type="Pfam" id="PF01464"/>
    </source>
</evidence>
<dbReference type="EMBL" id="JAGEOJ010000001">
    <property type="protein sequence ID" value="MBO2445941.1"/>
    <property type="molecule type" value="Genomic_DNA"/>
</dbReference>
<dbReference type="AlphaFoldDB" id="A0A939T0Q1"/>
<evidence type="ECO:0000313" key="4">
    <source>
        <dbReference type="Proteomes" id="UP000669179"/>
    </source>
</evidence>
<keyword evidence="1" id="KW-0732">Signal</keyword>
<feature type="domain" description="Transglycosylase SLT" evidence="2">
    <location>
        <begin position="68"/>
        <end position="123"/>
    </location>
</feature>
<proteinExistence type="predicted"/>
<dbReference type="InterPro" id="IPR023346">
    <property type="entry name" value="Lysozyme-like_dom_sf"/>
</dbReference>
<dbReference type="Proteomes" id="UP000669179">
    <property type="component" value="Unassembled WGS sequence"/>
</dbReference>
<sequence length="135" mass="14003">MRDNIVKSISLGVATIGASIIMSAPANATPDSSLSRVGATGNNTAHPFSAVENAAIITSVFGAGDGPEAVRIARCESNLNAGAYNPSTGQAGLFQLTREWFNSAGGGNILDPWDNTRAAGRIFLRLGWHAWAECA</sequence>
<dbReference type="SUPFAM" id="SSF53955">
    <property type="entry name" value="Lysozyme-like"/>
    <property type="match status" value="1"/>
</dbReference>
<dbReference type="Gene3D" id="1.10.530.10">
    <property type="match status" value="1"/>
</dbReference>
<feature type="chain" id="PRO_5037029792" evidence="1">
    <location>
        <begin position="29"/>
        <end position="135"/>
    </location>
</feature>
<protein>
    <submittedName>
        <fullName evidence="3">Transglycosylase SLT domain-containing protein</fullName>
    </submittedName>
</protein>
<name>A0A939T0Q1_9ACTN</name>
<dbReference type="Pfam" id="PF01464">
    <property type="entry name" value="SLT"/>
    <property type="match status" value="1"/>
</dbReference>
<organism evidence="3 4">
    <name type="scientific">Actinomadura barringtoniae</name>
    <dbReference type="NCBI Taxonomy" id="1427535"/>
    <lineage>
        <taxon>Bacteria</taxon>
        <taxon>Bacillati</taxon>
        <taxon>Actinomycetota</taxon>
        <taxon>Actinomycetes</taxon>
        <taxon>Streptosporangiales</taxon>
        <taxon>Thermomonosporaceae</taxon>
        <taxon>Actinomadura</taxon>
    </lineage>
</organism>
<evidence type="ECO:0000256" key="1">
    <source>
        <dbReference type="SAM" id="SignalP"/>
    </source>
</evidence>
<evidence type="ECO:0000313" key="3">
    <source>
        <dbReference type="EMBL" id="MBO2445941.1"/>
    </source>
</evidence>
<gene>
    <name evidence="3" type="ORF">J4573_02455</name>
</gene>
<dbReference type="InterPro" id="IPR008258">
    <property type="entry name" value="Transglycosylase_SLT_dom_1"/>
</dbReference>
<keyword evidence="4" id="KW-1185">Reference proteome</keyword>
<reference evidence="3" key="1">
    <citation type="submission" date="2021-03" db="EMBL/GenBank/DDBJ databases">
        <authorList>
            <person name="Kanchanasin P."/>
            <person name="Saeng-In P."/>
            <person name="Phongsopitanun W."/>
            <person name="Yuki M."/>
            <person name="Kudo T."/>
            <person name="Ohkuma M."/>
            <person name="Tanasupawat S."/>
        </authorList>
    </citation>
    <scope>NUCLEOTIDE SEQUENCE</scope>
    <source>
        <strain evidence="3">GKU 128</strain>
    </source>
</reference>
<comment type="caution">
    <text evidence="3">The sequence shown here is derived from an EMBL/GenBank/DDBJ whole genome shotgun (WGS) entry which is preliminary data.</text>
</comment>